<keyword evidence="2" id="KW-1185">Reference proteome</keyword>
<organism evidence="1 2">
    <name type="scientific">Psilocybe cyanescens</name>
    <dbReference type="NCBI Taxonomy" id="93625"/>
    <lineage>
        <taxon>Eukaryota</taxon>
        <taxon>Fungi</taxon>
        <taxon>Dikarya</taxon>
        <taxon>Basidiomycota</taxon>
        <taxon>Agaricomycotina</taxon>
        <taxon>Agaricomycetes</taxon>
        <taxon>Agaricomycetidae</taxon>
        <taxon>Agaricales</taxon>
        <taxon>Agaricineae</taxon>
        <taxon>Strophariaceae</taxon>
        <taxon>Psilocybe</taxon>
    </lineage>
</organism>
<reference evidence="1 2" key="1">
    <citation type="journal article" date="2018" name="Evol. Lett.">
        <title>Horizontal gene cluster transfer increased hallucinogenic mushroom diversity.</title>
        <authorList>
            <person name="Reynolds H.T."/>
            <person name="Vijayakumar V."/>
            <person name="Gluck-Thaler E."/>
            <person name="Korotkin H.B."/>
            <person name="Matheny P.B."/>
            <person name="Slot J.C."/>
        </authorList>
    </citation>
    <scope>NUCLEOTIDE SEQUENCE [LARGE SCALE GENOMIC DNA]</scope>
    <source>
        <strain evidence="1 2">2631</strain>
    </source>
</reference>
<dbReference type="AlphaFoldDB" id="A0A409XHF0"/>
<comment type="caution">
    <text evidence="1">The sequence shown here is derived from an EMBL/GenBank/DDBJ whole genome shotgun (WGS) entry which is preliminary data.</text>
</comment>
<gene>
    <name evidence="1" type="ORF">CVT25_012487</name>
</gene>
<dbReference type="InParanoid" id="A0A409XHF0"/>
<proteinExistence type="predicted"/>
<accession>A0A409XHF0</accession>
<evidence type="ECO:0000313" key="1">
    <source>
        <dbReference type="EMBL" id="PPQ90176.1"/>
    </source>
</evidence>
<dbReference type="EMBL" id="NHYD01001696">
    <property type="protein sequence ID" value="PPQ90176.1"/>
    <property type="molecule type" value="Genomic_DNA"/>
</dbReference>
<evidence type="ECO:0000313" key="2">
    <source>
        <dbReference type="Proteomes" id="UP000283269"/>
    </source>
</evidence>
<dbReference type="Proteomes" id="UP000283269">
    <property type="component" value="Unassembled WGS sequence"/>
</dbReference>
<name>A0A409XHF0_PSICY</name>
<protein>
    <submittedName>
        <fullName evidence="1">Uncharacterized protein</fullName>
    </submittedName>
</protein>
<sequence>MSLPTANHGQTAPHTQVVPIEVGFPLRARIRLVEQETVLIDEQEAIKMDIDVNMLEHYYKIGTVPAGTPARVADRQTRLCDSVST</sequence>